<gene>
    <name evidence="9" type="ORF">SAMN05421783_1021</name>
</gene>
<evidence type="ECO:0000256" key="3">
    <source>
        <dbReference type="ARBA" id="ARBA00022553"/>
    </source>
</evidence>
<dbReference type="SUPFAM" id="SSF55874">
    <property type="entry name" value="ATPase domain of HSP90 chaperone/DNA topoisomerase II/histidine kinase"/>
    <property type="match status" value="1"/>
</dbReference>
<evidence type="ECO:0000256" key="1">
    <source>
        <dbReference type="ARBA" id="ARBA00000085"/>
    </source>
</evidence>
<dbReference type="SMART" id="SM00387">
    <property type="entry name" value="HATPase_c"/>
    <property type="match status" value="1"/>
</dbReference>
<dbReference type="PRINTS" id="PR00344">
    <property type="entry name" value="BCTRLSENSOR"/>
</dbReference>
<dbReference type="CDD" id="cd00075">
    <property type="entry name" value="HATPase"/>
    <property type="match status" value="1"/>
</dbReference>
<dbReference type="CDD" id="cd00082">
    <property type="entry name" value="HisKA"/>
    <property type="match status" value="1"/>
</dbReference>
<dbReference type="PANTHER" id="PTHR43711:SF28">
    <property type="entry name" value="SENSOR HISTIDINE KINASE YXDK"/>
    <property type="match status" value="1"/>
</dbReference>
<dbReference type="InterPro" id="IPR005467">
    <property type="entry name" value="His_kinase_dom"/>
</dbReference>
<dbReference type="Gene3D" id="1.10.287.130">
    <property type="match status" value="1"/>
</dbReference>
<dbReference type="RefSeq" id="WP_217633647.1">
    <property type="nucleotide sequence ID" value="NZ_FNNZ01000002.1"/>
</dbReference>
<name>A0A1H2RFR4_THIRO</name>
<dbReference type="AlphaFoldDB" id="A0A1H2RFR4"/>
<keyword evidence="7" id="KW-0175">Coiled coil</keyword>
<evidence type="ECO:0000256" key="4">
    <source>
        <dbReference type="ARBA" id="ARBA00022679"/>
    </source>
</evidence>
<dbReference type="STRING" id="1058.SAMN05421783_1021"/>
<evidence type="ECO:0000259" key="8">
    <source>
        <dbReference type="PROSITE" id="PS50109"/>
    </source>
</evidence>
<evidence type="ECO:0000256" key="2">
    <source>
        <dbReference type="ARBA" id="ARBA00012438"/>
    </source>
</evidence>
<keyword evidence="6" id="KW-0902">Two-component regulatory system</keyword>
<dbReference type="SUPFAM" id="SSF47384">
    <property type="entry name" value="Homodimeric domain of signal transducing histidine kinase"/>
    <property type="match status" value="1"/>
</dbReference>
<dbReference type="Pfam" id="PF02518">
    <property type="entry name" value="HATPase_c"/>
    <property type="match status" value="1"/>
</dbReference>
<feature type="coiled-coil region" evidence="7">
    <location>
        <begin position="68"/>
        <end position="95"/>
    </location>
</feature>
<evidence type="ECO:0000313" key="10">
    <source>
        <dbReference type="Proteomes" id="UP000198816"/>
    </source>
</evidence>
<keyword evidence="10" id="KW-1185">Reference proteome</keyword>
<feature type="non-terminal residue" evidence="9">
    <location>
        <position position="1"/>
    </location>
</feature>
<keyword evidence="5 9" id="KW-0418">Kinase</keyword>
<reference evidence="10" key="1">
    <citation type="submission" date="2016-10" db="EMBL/GenBank/DDBJ databases">
        <authorList>
            <person name="Varghese N."/>
            <person name="Submissions S."/>
        </authorList>
    </citation>
    <scope>NUCLEOTIDE SEQUENCE [LARGE SCALE GENOMIC DNA]</scope>
    <source>
        <strain evidence="10">DSM 217</strain>
    </source>
</reference>
<dbReference type="Pfam" id="PF00512">
    <property type="entry name" value="HisKA"/>
    <property type="match status" value="1"/>
</dbReference>
<evidence type="ECO:0000256" key="5">
    <source>
        <dbReference type="ARBA" id="ARBA00022777"/>
    </source>
</evidence>
<dbReference type="EMBL" id="FNNZ01000002">
    <property type="protein sequence ID" value="SDW18010.1"/>
    <property type="molecule type" value="Genomic_DNA"/>
</dbReference>
<organism evidence="9 10">
    <name type="scientific">Thiocapsa roseopersicina</name>
    <dbReference type="NCBI Taxonomy" id="1058"/>
    <lineage>
        <taxon>Bacteria</taxon>
        <taxon>Pseudomonadati</taxon>
        <taxon>Pseudomonadota</taxon>
        <taxon>Gammaproteobacteria</taxon>
        <taxon>Chromatiales</taxon>
        <taxon>Chromatiaceae</taxon>
        <taxon>Thiocapsa</taxon>
    </lineage>
</organism>
<dbReference type="InterPro" id="IPR004358">
    <property type="entry name" value="Sig_transdc_His_kin-like_C"/>
</dbReference>
<proteinExistence type="predicted"/>
<dbReference type="EC" id="2.7.13.3" evidence="2"/>
<accession>A0A1H2RFR4</accession>
<evidence type="ECO:0000313" key="9">
    <source>
        <dbReference type="EMBL" id="SDW18010.1"/>
    </source>
</evidence>
<dbReference type="Proteomes" id="UP000198816">
    <property type="component" value="Unassembled WGS sequence"/>
</dbReference>
<dbReference type="PROSITE" id="PS50109">
    <property type="entry name" value="HIS_KIN"/>
    <property type="match status" value="1"/>
</dbReference>
<comment type="catalytic activity">
    <reaction evidence="1">
        <text>ATP + protein L-histidine = ADP + protein N-phospho-L-histidine.</text>
        <dbReference type="EC" id="2.7.13.3"/>
    </reaction>
</comment>
<dbReference type="InterPro" id="IPR036890">
    <property type="entry name" value="HATPase_C_sf"/>
</dbReference>
<dbReference type="InterPro" id="IPR003594">
    <property type="entry name" value="HATPase_dom"/>
</dbReference>
<dbReference type="InterPro" id="IPR036097">
    <property type="entry name" value="HisK_dim/P_sf"/>
</dbReference>
<dbReference type="Gene3D" id="3.30.565.10">
    <property type="entry name" value="Histidine kinase-like ATPase, C-terminal domain"/>
    <property type="match status" value="1"/>
</dbReference>
<dbReference type="PANTHER" id="PTHR43711">
    <property type="entry name" value="TWO-COMPONENT HISTIDINE KINASE"/>
    <property type="match status" value="1"/>
</dbReference>
<dbReference type="SMART" id="SM00388">
    <property type="entry name" value="HisKA"/>
    <property type="match status" value="1"/>
</dbReference>
<dbReference type="FunFam" id="1.10.287.130:FF:000001">
    <property type="entry name" value="Two-component sensor histidine kinase"/>
    <property type="match status" value="1"/>
</dbReference>
<feature type="domain" description="Histidine kinase" evidence="8">
    <location>
        <begin position="95"/>
        <end position="311"/>
    </location>
</feature>
<keyword evidence="3" id="KW-0597">Phosphoprotein</keyword>
<dbReference type="InterPro" id="IPR050736">
    <property type="entry name" value="Sensor_HK_Regulatory"/>
</dbReference>
<evidence type="ECO:0000256" key="7">
    <source>
        <dbReference type="SAM" id="Coils"/>
    </source>
</evidence>
<sequence length="317" mass="34190">PTPRPRETGGALRRPLSRNLIAKPSKSLTALSGSELDGVARALNRLADEIAVREQGLETSNRRLETAVAERTADLERLLATLKDAEASRRRLLADVSHELRTPLTIIRGEADIALRGVDRPSAEYREALTRCRDAATHTARLVDDLLFIARRESHETRLVARVLDVAIFLPAVLADCRSLLESNGGSATLLSAVDQAMLRADPDRLRQVFLILLDNAVRHGGGQVTIGLDRIPDGYRISFTDAGPGLGPEDLAQVFQRFFRGSNAARGYESGVGLGLPVAKAIVEAHGGRIGVESRPGEGMTVRVDLPAEMPLGVAP</sequence>
<dbReference type="GO" id="GO:0000155">
    <property type="term" value="F:phosphorelay sensor kinase activity"/>
    <property type="evidence" value="ECO:0007669"/>
    <property type="project" value="InterPro"/>
</dbReference>
<keyword evidence="4" id="KW-0808">Transferase</keyword>
<dbReference type="InterPro" id="IPR003661">
    <property type="entry name" value="HisK_dim/P_dom"/>
</dbReference>
<protein>
    <recommendedName>
        <fullName evidence="2">histidine kinase</fullName>
        <ecNumber evidence="2">2.7.13.3</ecNumber>
    </recommendedName>
</protein>
<evidence type="ECO:0000256" key="6">
    <source>
        <dbReference type="ARBA" id="ARBA00023012"/>
    </source>
</evidence>